<proteinExistence type="predicted"/>
<organism evidence="1 2">
    <name type="scientific">Portunus trituberculatus</name>
    <name type="common">Swimming crab</name>
    <name type="synonym">Neptunus trituberculatus</name>
    <dbReference type="NCBI Taxonomy" id="210409"/>
    <lineage>
        <taxon>Eukaryota</taxon>
        <taxon>Metazoa</taxon>
        <taxon>Ecdysozoa</taxon>
        <taxon>Arthropoda</taxon>
        <taxon>Crustacea</taxon>
        <taxon>Multicrustacea</taxon>
        <taxon>Malacostraca</taxon>
        <taxon>Eumalacostraca</taxon>
        <taxon>Eucarida</taxon>
        <taxon>Decapoda</taxon>
        <taxon>Pleocyemata</taxon>
        <taxon>Brachyura</taxon>
        <taxon>Eubrachyura</taxon>
        <taxon>Portunoidea</taxon>
        <taxon>Portunidae</taxon>
        <taxon>Portuninae</taxon>
        <taxon>Portunus</taxon>
    </lineage>
</organism>
<name>A0A5B7K0T7_PORTR</name>
<keyword evidence="2" id="KW-1185">Reference proteome</keyword>
<gene>
    <name evidence="1" type="ORF">E2C01_095694</name>
</gene>
<comment type="caution">
    <text evidence="1">The sequence shown here is derived from an EMBL/GenBank/DDBJ whole genome shotgun (WGS) entry which is preliminary data.</text>
</comment>
<evidence type="ECO:0000313" key="1">
    <source>
        <dbReference type="EMBL" id="MPD00234.1"/>
    </source>
</evidence>
<evidence type="ECO:0000313" key="2">
    <source>
        <dbReference type="Proteomes" id="UP000324222"/>
    </source>
</evidence>
<dbReference type="EMBL" id="VSRR010122022">
    <property type="protein sequence ID" value="MPD00234.1"/>
    <property type="molecule type" value="Genomic_DNA"/>
</dbReference>
<sequence>MQYKCHLCLFPCVEYSSSPAVFCLSHVLSVNVHIGRALRGPILYSHDEGVT</sequence>
<dbReference type="AlphaFoldDB" id="A0A5B7K0T7"/>
<accession>A0A5B7K0T7</accession>
<dbReference type="Proteomes" id="UP000324222">
    <property type="component" value="Unassembled WGS sequence"/>
</dbReference>
<protein>
    <submittedName>
        <fullName evidence="1">Uncharacterized protein</fullName>
    </submittedName>
</protein>
<reference evidence="1 2" key="1">
    <citation type="submission" date="2019-05" db="EMBL/GenBank/DDBJ databases">
        <title>Another draft genome of Portunus trituberculatus and its Hox gene families provides insights of decapod evolution.</title>
        <authorList>
            <person name="Jeong J.-H."/>
            <person name="Song I."/>
            <person name="Kim S."/>
            <person name="Choi T."/>
            <person name="Kim D."/>
            <person name="Ryu S."/>
            <person name="Kim W."/>
        </authorList>
    </citation>
    <scope>NUCLEOTIDE SEQUENCE [LARGE SCALE GENOMIC DNA]</scope>
    <source>
        <tissue evidence="1">Muscle</tissue>
    </source>
</reference>